<dbReference type="InterPro" id="IPR020476">
    <property type="entry name" value="Nudix_hydrolase"/>
</dbReference>
<evidence type="ECO:0000256" key="2">
    <source>
        <dbReference type="ARBA" id="ARBA00022801"/>
    </source>
</evidence>
<gene>
    <name evidence="5" type="ORF">GCM10011354_02890</name>
</gene>
<feature type="domain" description="Nudix hydrolase" evidence="4">
    <location>
        <begin position="1"/>
        <end position="130"/>
    </location>
</feature>
<accession>A0A8J3A7R3</accession>
<organism evidence="5 6">
    <name type="scientific">Egicoccus halophilus</name>
    <dbReference type="NCBI Taxonomy" id="1670830"/>
    <lineage>
        <taxon>Bacteria</taxon>
        <taxon>Bacillati</taxon>
        <taxon>Actinomycetota</taxon>
        <taxon>Nitriliruptoria</taxon>
        <taxon>Egicoccales</taxon>
        <taxon>Egicoccaceae</taxon>
        <taxon>Egicoccus</taxon>
    </lineage>
</organism>
<evidence type="ECO:0000313" key="6">
    <source>
        <dbReference type="Proteomes" id="UP000650511"/>
    </source>
</evidence>
<dbReference type="InterPro" id="IPR000086">
    <property type="entry name" value="NUDIX_hydrolase_dom"/>
</dbReference>
<dbReference type="PANTHER" id="PTHR43736">
    <property type="entry name" value="ADP-RIBOSE PYROPHOSPHATASE"/>
    <property type="match status" value="1"/>
</dbReference>
<evidence type="ECO:0000313" key="5">
    <source>
        <dbReference type="EMBL" id="GGI03180.1"/>
    </source>
</evidence>
<protein>
    <recommendedName>
        <fullName evidence="4">Nudix hydrolase domain-containing protein</fullName>
    </recommendedName>
</protein>
<dbReference type="PRINTS" id="PR00502">
    <property type="entry name" value="NUDIXFAMILY"/>
</dbReference>
<keyword evidence="2 3" id="KW-0378">Hydrolase</keyword>
<proteinExistence type="inferred from homology"/>
<dbReference type="CDD" id="cd03673">
    <property type="entry name" value="NUDIX_Ap6A_hydrolase"/>
    <property type="match status" value="1"/>
</dbReference>
<comment type="caution">
    <text evidence="5">The sequence shown here is derived from an EMBL/GenBank/DDBJ whole genome shotgun (WGS) entry which is preliminary data.</text>
</comment>
<name>A0A8J3A7R3_9ACTN</name>
<dbReference type="InterPro" id="IPR020084">
    <property type="entry name" value="NUDIX_hydrolase_CS"/>
</dbReference>
<keyword evidence="6" id="KW-1185">Reference proteome</keyword>
<evidence type="ECO:0000256" key="3">
    <source>
        <dbReference type="RuleBase" id="RU003476"/>
    </source>
</evidence>
<dbReference type="Pfam" id="PF00293">
    <property type="entry name" value="NUDIX"/>
    <property type="match status" value="1"/>
</dbReference>
<evidence type="ECO:0000256" key="1">
    <source>
        <dbReference type="ARBA" id="ARBA00005582"/>
    </source>
</evidence>
<comment type="similarity">
    <text evidence="1 3">Belongs to the Nudix hydrolase family.</text>
</comment>
<dbReference type="Gene3D" id="3.90.79.10">
    <property type="entry name" value="Nucleoside Triphosphate Pyrophosphohydrolase"/>
    <property type="match status" value="1"/>
</dbReference>
<dbReference type="GO" id="GO:0016787">
    <property type="term" value="F:hydrolase activity"/>
    <property type="evidence" value="ECO:0007669"/>
    <property type="project" value="UniProtKB-KW"/>
</dbReference>
<dbReference type="EMBL" id="BMHA01000001">
    <property type="protein sequence ID" value="GGI03180.1"/>
    <property type="molecule type" value="Genomic_DNA"/>
</dbReference>
<dbReference type="PANTHER" id="PTHR43736:SF1">
    <property type="entry name" value="DIHYDRONEOPTERIN TRIPHOSPHATE DIPHOSPHATASE"/>
    <property type="match status" value="1"/>
</dbReference>
<dbReference type="PROSITE" id="PS00893">
    <property type="entry name" value="NUDIX_BOX"/>
    <property type="match status" value="1"/>
</dbReference>
<evidence type="ECO:0000259" key="4">
    <source>
        <dbReference type="PROSITE" id="PS51462"/>
    </source>
</evidence>
<reference evidence="5" key="2">
    <citation type="submission" date="2020-09" db="EMBL/GenBank/DDBJ databases">
        <authorList>
            <person name="Sun Q."/>
            <person name="Zhou Y."/>
        </authorList>
    </citation>
    <scope>NUCLEOTIDE SEQUENCE</scope>
    <source>
        <strain evidence="5">CGMCC 1.14988</strain>
    </source>
</reference>
<dbReference type="PROSITE" id="PS51462">
    <property type="entry name" value="NUDIX"/>
    <property type="match status" value="1"/>
</dbReference>
<sequence>MVCDDRPDGRRWVLLIARRNAAGKPQWTLPKGGIEAGETDEEAALREVREETGHGAILGPLLGTIDYWFVWRPDQIRYHKFVHYFFMWWDGLAAGARDDEAEHVEWVPVDVALVRLAHRNERKLVEAAAATRPALVQPVRTVDLGADR</sequence>
<dbReference type="InterPro" id="IPR015797">
    <property type="entry name" value="NUDIX_hydrolase-like_dom_sf"/>
</dbReference>
<dbReference type="Proteomes" id="UP000650511">
    <property type="component" value="Unassembled WGS sequence"/>
</dbReference>
<reference evidence="5" key="1">
    <citation type="journal article" date="2014" name="Int. J. Syst. Evol. Microbiol.">
        <title>Complete genome sequence of Corynebacterium casei LMG S-19264T (=DSM 44701T), isolated from a smear-ripened cheese.</title>
        <authorList>
            <consortium name="US DOE Joint Genome Institute (JGI-PGF)"/>
            <person name="Walter F."/>
            <person name="Albersmeier A."/>
            <person name="Kalinowski J."/>
            <person name="Ruckert C."/>
        </authorList>
    </citation>
    <scope>NUCLEOTIDE SEQUENCE</scope>
    <source>
        <strain evidence="5">CGMCC 1.14988</strain>
    </source>
</reference>
<dbReference type="SUPFAM" id="SSF55811">
    <property type="entry name" value="Nudix"/>
    <property type="match status" value="1"/>
</dbReference>
<dbReference type="AlphaFoldDB" id="A0A8J3A7R3"/>